<dbReference type="GO" id="GO:0005886">
    <property type="term" value="C:plasma membrane"/>
    <property type="evidence" value="ECO:0007669"/>
    <property type="project" value="UniProtKB-SubCell"/>
</dbReference>
<gene>
    <name evidence="13" type="ORF">Thert_02259</name>
</gene>
<evidence type="ECO:0000259" key="11">
    <source>
        <dbReference type="Pfam" id="PF02687"/>
    </source>
</evidence>
<dbReference type="PANTHER" id="PTHR47755:SF1">
    <property type="entry name" value="CELL DIVISION PROTEIN FTSX"/>
    <property type="match status" value="1"/>
</dbReference>
<comment type="similarity">
    <text evidence="2 10">Belongs to the ABC-4 integral membrane protein family. FtsX subfamily.</text>
</comment>
<dbReference type="PANTHER" id="PTHR47755">
    <property type="entry name" value="CELL DIVISION PROTEIN FTSX"/>
    <property type="match status" value="1"/>
</dbReference>
<dbReference type="RefSeq" id="WP_094397599.1">
    <property type="nucleotide sequence ID" value="NZ_CP016893.1"/>
</dbReference>
<evidence type="ECO:0000256" key="3">
    <source>
        <dbReference type="ARBA" id="ARBA00021907"/>
    </source>
</evidence>
<reference evidence="13 14" key="1">
    <citation type="submission" date="2016-08" db="EMBL/GenBank/DDBJ databases">
        <title>A novel genetic cassette of butanologenic Thermoanaerobacterium thermosaccharolyticum that directly convert cellulose to butanol.</title>
        <authorList>
            <person name="Li T."/>
            <person name="He J."/>
        </authorList>
    </citation>
    <scope>NUCLEOTIDE SEQUENCE [LARGE SCALE GENOMIC DNA]</scope>
    <source>
        <strain evidence="13 14">TG57</strain>
    </source>
</reference>
<evidence type="ECO:0000256" key="10">
    <source>
        <dbReference type="PIRNR" id="PIRNR003097"/>
    </source>
</evidence>
<dbReference type="InterPro" id="IPR058204">
    <property type="entry name" value="FtsX_firmicutes-type"/>
</dbReference>
<protein>
    <recommendedName>
        <fullName evidence="3 10">Cell division protein FtsX</fullName>
    </recommendedName>
</protein>
<keyword evidence="6" id="KW-0812">Transmembrane</keyword>
<evidence type="ECO:0000313" key="14">
    <source>
        <dbReference type="Proteomes" id="UP000214975"/>
    </source>
</evidence>
<keyword evidence="7" id="KW-1133">Transmembrane helix</keyword>
<evidence type="ECO:0000259" key="12">
    <source>
        <dbReference type="Pfam" id="PF18075"/>
    </source>
</evidence>
<feature type="domain" description="ABC3 transporter permease C-terminal" evidence="11">
    <location>
        <begin position="175"/>
        <end position="294"/>
    </location>
</feature>
<evidence type="ECO:0000256" key="6">
    <source>
        <dbReference type="ARBA" id="ARBA00022692"/>
    </source>
</evidence>
<accession>A0A223I0D1</accession>
<evidence type="ECO:0000256" key="9">
    <source>
        <dbReference type="ARBA" id="ARBA00023306"/>
    </source>
</evidence>
<evidence type="ECO:0000256" key="2">
    <source>
        <dbReference type="ARBA" id="ARBA00007379"/>
    </source>
</evidence>
<dbReference type="EMBL" id="CP016893">
    <property type="protein sequence ID" value="AST58180.1"/>
    <property type="molecule type" value="Genomic_DNA"/>
</dbReference>
<evidence type="ECO:0000313" key="13">
    <source>
        <dbReference type="EMBL" id="AST58180.1"/>
    </source>
</evidence>
<dbReference type="NCBIfam" id="NF038347">
    <property type="entry name" value="FtsX_Gpos"/>
    <property type="match status" value="1"/>
</dbReference>
<comment type="function">
    <text evidence="10">Part of the ABC transporter FtsEX involved in asymmetric cellular division facilitating the initiation of sporulation.</text>
</comment>
<evidence type="ECO:0000256" key="1">
    <source>
        <dbReference type="ARBA" id="ARBA00004651"/>
    </source>
</evidence>
<evidence type="ECO:0000256" key="5">
    <source>
        <dbReference type="ARBA" id="ARBA00022618"/>
    </source>
</evidence>
<dbReference type="AlphaFoldDB" id="A0A223I0D1"/>
<organism evidence="13 14">
    <name type="scientific">Thermoanaerobacterium thermosaccharolyticum</name>
    <name type="common">Clostridium thermosaccharolyticum</name>
    <dbReference type="NCBI Taxonomy" id="1517"/>
    <lineage>
        <taxon>Bacteria</taxon>
        <taxon>Bacillati</taxon>
        <taxon>Bacillota</taxon>
        <taxon>Clostridia</taxon>
        <taxon>Thermoanaerobacterales</taxon>
        <taxon>Thermoanaerobacteraceae</taxon>
        <taxon>Thermoanaerobacterium</taxon>
    </lineage>
</organism>
<keyword evidence="5 10" id="KW-0132">Cell division</keyword>
<sequence>MKLNTAFYYIREGLTNVKRNRAMTVASITSVTAALLILGLFLIIILNVDSMANQVESQLELKAFINDSYDMSKVTKVGDEIKEINGVKSITFESKKDALNNFKKQLGDKSYLVNGLENDNPMPQSFIVKVTDANMMKQVSEEIKKIDGVTQVSYGQDVVDKLLGIIKIIRIVGLCVILILFIISVVIISNTIKLGVFARRREINIMKYIGATDWFIRWPFLVEGIVLGLVGSILAIVILGLIYGYAADLVNNKLIIFTLLPVGNVLRQSLMYFLAMGSLIGALGSGISIKRFLNV</sequence>
<evidence type="ECO:0000256" key="8">
    <source>
        <dbReference type="ARBA" id="ARBA00023136"/>
    </source>
</evidence>
<name>A0A223I0D1_THETR</name>
<dbReference type="Pfam" id="PF18075">
    <property type="entry name" value="FtsX_ECD"/>
    <property type="match status" value="1"/>
</dbReference>
<dbReference type="InterPro" id="IPR040690">
    <property type="entry name" value="FtsX_ECD"/>
</dbReference>
<dbReference type="InterPro" id="IPR004513">
    <property type="entry name" value="FtsX"/>
</dbReference>
<dbReference type="Proteomes" id="UP000214975">
    <property type="component" value="Chromosome"/>
</dbReference>
<evidence type="ECO:0000256" key="7">
    <source>
        <dbReference type="ARBA" id="ARBA00022989"/>
    </source>
</evidence>
<dbReference type="PIRSF" id="PIRSF003097">
    <property type="entry name" value="FtsX"/>
    <property type="match status" value="1"/>
</dbReference>
<dbReference type="InterPro" id="IPR003838">
    <property type="entry name" value="ABC3_permease_C"/>
</dbReference>
<evidence type="ECO:0000256" key="4">
    <source>
        <dbReference type="ARBA" id="ARBA00022475"/>
    </source>
</evidence>
<keyword evidence="4 10" id="KW-1003">Cell membrane</keyword>
<feature type="domain" description="FtsX extracellular" evidence="12">
    <location>
        <begin position="60"/>
        <end position="152"/>
    </location>
</feature>
<dbReference type="GO" id="GO:0051301">
    <property type="term" value="P:cell division"/>
    <property type="evidence" value="ECO:0007669"/>
    <property type="project" value="UniProtKB-KW"/>
</dbReference>
<keyword evidence="9 10" id="KW-0131">Cell cycle</keyword>
<dbReference type="Gene3D" id="3.30.70.3040">
    <property type="match status" value="1"/>
</dbReference>
<comment type="subcellular location">
    <subcellularLocation>
        <location evidence="1">Cell membrane</location>
        <topology evidence="1">Multi-pass membrane protein</topology>
    </subcellularLocation>
</comment>
<keyword evidence="8 10" id="KW-0472">Membrane</keyword>
<dbReference type="Pfam" id="PF02687">
    <property type="entry name" value="FtsX"/>
    <property type="match status" value="1"/>
</dbReference>
<proteinExistence type="inferred from homology"/>